<reference evidence="2" key="2">
    <citation type="submission" date="2021-03" db="EMBL/GenBank/DDBJ databases">
        <title>Genomic Encyclopedia of Type Strains, Phase IV (KMG-IV): sequencing the most valuable type-strain genomes for metagenomic binning, comparative biology and taxonomic classification.</title>
        <authorList>
            <person name="Goeker M."/>
        </authorList>
    </citation>
    <scope>NUCLEOTIDE SEQUENCE</scope>
    <source>
        <strain evidence="2">DSM 2771</strain>
    </source>
</reference>
<name>A0A8T4CI96_METMI</name>
<evidence type="ECO:0000313" key="1">
    <source>
        <dbReference type="EMBL" id="MBM7408370.1"/>
    </source>
</evidence>
<evidence type="ECO:0000313" key="2">
    <source>
        <dbReference type="EMBL" id="MBP2220040.1"/>
    </source>
</evidence>
<dbReference type="RefSeq" id="WP_204936358.1">
    <property type="nucleotide sequence ID" value="NZ_JAFBBC010000001.1"/>
</dbReference>
<evidence type="ECO:0000313" key="3">
    <source>
        <dbReference type="Proteomes" id="UP000722095"/>
    </source>
</evidence>
<dbReference type="EMBL" id="JAFBBC010000001">
    <property type="protein sequence ID" value="MBM7408370.1"/>
    <property type="molecule type" value="Genomic_DNA"/>
</dbReference>
<reference evidence="1" key="1">
    <citation type="submission" date="2021-01" db="EMBL/GenBank/DDBJ databases">
        <title>Genomic Encyclopedia of Type Strains, Phase IV (KMG-V): Genome sequencing to study the core and pangenomes of soil and plant-associated prokaryotes.</title>
        <authorList>
            <person name="Whitman W."/>
        </authorList>
    </citation>
    <scope>NUCLEOTIDE SEQUENCE</scope>
    <source>
        <strain evidence="1">RC</strain>
    </source>
</reference>
<accession>A0A8T4CI96</accession>
<organism evidence="1 3">
    <name type="scientific">Methanococcus maripaludis</name>
    <name type="common">Methanococcus deltae</name>
    <dbReference type="NCBI Taxonomy" id="39152"/>
    <lineage>
        <taxon>Archaea</taxon>
        <taxon>Methanobacteriati</taxon>
        <taxon>Methanobacteriota</taxon>
        <taxon>Methanomada group</taxon>
        <taxon>Methanococci</taxon>
        <taxon>Methanococcales</taxon>
        <taxon>Methanococcaceae</taxon>
        <taxon>Methanococcus</taxon>
    </lineage>
</organism>
<dbReference type="Proteomes" id="UP000742560">
    <property type="component" value="Unassembled WGS sequence"/>
</dbReference>
<protein>
    <submittedName>
        <fullName evidence="1">Uncharacterized protein</fullName>
    </submittedName>
</protein>
<dbReference type="EMBL" id="JAGINF010000006">
    <property type="protein sequence ID" value="MBP2220040.1"/>
    <property type="molecule type" value="Genomic_DNA"/>
</dbReference>
<dbReference type="AlphaFoldDB" id="A0A8T4CI96"/>
<gene>
    <name evidence="1" type="ORF">HNP85_000042</name>
    <name evidence="2" type="ORF">J2745_001547</name>
</gene>
<sequence>MKKEFIDYLESLNLSTDEIKRIEEIYAFYQSIELFGEIQDIFVKEYTTERGERIYENVVFFSENYVGESKDFTNTDKDNYDMDFIKNKIFHWSINKKNYIFGKSNIGSQLIVTSYLPNKLFLNLRASRSNCDHLYKIFNTYIVPNMEKE</sequence>
<dbReference type="Proteomes" id="UP000722095">
    <property type="component" value="Unassembled WGS sequence"/>
</dbReference>
<proteinExistence type="predicted"/>
<comment type="caution">
    <text evidence="1">The sequence shown here is derived from an EMBL/GenBank/DDBJ whole genome shotgun (WGS) entry which is preliminary data.</text>
</comment>